<dbReference type="EMBL" id="KB446548">
    <property type="protein sequence ID" value="EME38171.1"/>
    <property type="molecule type" value="Genomic_DNA"/>
</dbReference>
<evidence type="ECO:0000313" key="1">
    <source>
        <dbReference type="EMBL" id="EME38171.1"/>
    </source>
</evidence>
<dbReference type="HOGENOM" id="CLU_2170995_0_0_1"/>
<proteinExistence type="predicted"/>
<organism evidence="1 2">
    <name type="scientific">Dothistroma septosporum (strain NZE10 / CBS 128990)</name>
    <name type="common">Red band needle blight fungus</name>
    <name type="synonym">Mycosphaerella pini</name>
    <dbReference type="NCBI Taxonomy" id="675120"/>
    <lineage>
        <taxon>Eukaryota</taxon>
        <taxon>Fungi</taxon>
        <taxon>Dikarya</taxon>
        <taxon>Ascomycota</taxon>
        <taxon>Pezizomycotina</taxon>
        <taxon>Dothideomycetes</taxon>
        <taxon>Dothideomycetidae</taxon>
        <taxon>Mycosphaerellales</taxon>
        <taxon>Mycosphaerellaceae</taxon>
        <taxon>Dothistroma</taxon>
    </lineage>
</organism>
<reference evidence="2" key="1">
    <citation type="journal article" date="2012" name="PLoS Genet.">
        <title>The genomes of the fungal plant pathogens Cladosporium fulvum and Dothistroma septosporum reveal adaptation to different hosts and lifestyles but also signatures of common ancestry.</title>
        <authorList>
            <person name="de Wit P.J.G.M."/>
            <person name="van der Burgt A."/>
            <person name="Oekmen B."/>
            <person name="Stergiopoulos I."/>
            <person name="Abd-Elsalam K.A."/>
            <person name="Aerts A.L."/>
            <person name="Bahkali A.H."/>
            <person name="Beenen H.G."/>
            <person name="Chettri P."/>
            <person name="Cox M.P."/>
            <person name="Datema E."/>
            <person name="de Vries R.P."/>
            <person name="Dhillon B."/>
            <person name="Ganley A.R."/>
            <person name="Griffiths S.A."/>
            <person name="Guo Y."/>
            <person name="Hamelin R.C."/>
            <person name="Henrissat B."/>
            <person name="Kabir M.S."/>
            <person name="Jashni M.K."/>
            <person name="Kema G."/>
            <person name="Klaubauf S."/>
            <person name="Lapidus A."/>
            <person name="Levasseur A."/>
            <person name="Lindquist E."/>
            <person name="Mehrabi R."/>
            <person name="Ohm R.A."/>
            <person name="Owen T.J."/>
            <person name="Salamov A."/>
            <person name="Schwelm A."/>
            <person name="Schijlen E."/>
            <person name="Sun H."/>
            <person name="van den Burg H.A."/>
            <person name="van Ham R.C.H.J."/>
            <person name="Zhang S."/>
            <person name="Goodwin S.B."/>
            <person name="Grigoriev I.V."/>
            <person name="Collemare J."/>
            <person name="Bradshaw R.E."/>
        </authorList>
    </citation>
    <scope>NUCLEOTIDE SEQUENCE [LARGE SCALE GENOMIC DNA]</scope>
    <source>
        <strain evidence="2">NZE10 / CBS 128990</strain>
    </source>
</reference>
<protein>
    <submittedName>
        <fullName evidence="1">Uncharacterized protein</fullName>
    </submittedName>
</protein>
<accession>M2XGH1</accession>
<gene>
    <name evidence="1" type="ORF">DOTSEDRAFT_75986</name>
</gene>
<evidence type="ECO:0000313" key="2">
    <source>
        <dbReference type="Proteomes" id="UP000016933"/>
    </source>
</evidence>
<keyword evidence="2" id="KW-1185">Reference proteome</keyword>
<reference evidence="1 2" key="2">
    <citation type="journal article" date="2012" name="PLoS Pathog.">
        <title>Diverse lifestyles and strategies of plant pathogenesis encoded in the genomes of eighteen Dothideomycetes fungi.</title>
        <authorList>
            <person name="Ohm R.A."/>
            <person name="Feau N."/>
            <person name="Henrissat B."/>
            <person name="Schoch C.L."/>
            <person name="Horwitz B.A."/>
            <person name="Barry K.W."/>
            <person name="Condon B.J."/>
            <person name="Copeland A.C."/>
            <person name="Dhillon B."/>
            <person name="Glaser F."/>
            <person name="Hesse C.N."/>
            <person name="Kosti I."/>
            <person name="LaButti K."/>
            <person name="Lindquist E.A."/>
            <person name="Lucas S."/>
            <person name="Salamov A.A."/>
            <person name="Bradshaw R.E."/>
            <person name="Ciuffetti L."/>
            <person name="Hamelin R.C."/>
            <person name="Kema G.H.J."/>
            <person name="Lawrence C."/>
            <person name="Scott J.A."/>
            <person name="Spatafora J.W."/>
            <person name="Turgeon B.G."/>
            <person name="de Wit P.J.G.M."/>
            <person name="Zhong S."/>
            <person name="Goodwin S.B."/>
            <person name="Grigoriev I.V."/>
        </authorList>
    </citation>
    <scope>NUCLEOTIDE SEQUENCE [LARGE SCALE GENOMIC DNA]</scope>
    <source>
        <strain evidence="2">NZE10 / CBS 128990</strain>
    </source>
</reference>
<name>M2XGH1_DOTSN</name>
<dbReference type="Proteomes" id="UP000016933">
    <property type="component" value="Unassembled WGS sequence"/>
</dbReference>
<dbReference type="AlphaFoldDB" id="M2XGH1"/>
<sequence length="110" mass="11887">MELCQSLYALIYRLSSGAICLGLATVQLGDLRIQSCWLSPFCIDSPEVCVLLRSCGAQLTFQGLGLLLGNSVHTVDCGLYMDGIEYGVPKCKETRPESTITAGFETCILC</sequence>